<dbReference type="OrthoDB" id="3787729at2"/>
<comment type="pathway">
    <text evidence="1">Glycan biosynthesis; glycogen biosynthesis.</text>
</comment>
<reference evidence="17 18" key="1">
    <citation type="submission" date="2018-11" db="EMBL/GenBank/DDBJ databases">
        <title>Sequencing the genomes of 1000 actinobacteria strains.</title>
        <authorList>
            <person name="Klenk H.-P."/>
        </authorList>
    </citation>
    <scope>NUCLEOTIDE SEQUENCE [LARGE SCALE GENOMIC DNA]</scope>
    <source>
        <strain evidence="17 18">DSM 9580</strain>
    </source>
</reference>
<dbReference type="InterPro" id="IPR011009">
    <property type="entry name" value="Kinase-like_dom_sf"/>
</dbReference>
<dbReference type="UniPathway" id="UPA00164"/>
<evidence type="ECO:0000256" key="11">
    <source>
        <dbReference type="ARBA" id="ARBA00023056"/>
    </source>
</evidence>
<evidence type="ECO:0000256" key="6">
    <source>
        <dbReference type="ARBA" id="ARBA00022600"/>
    </source>
</evidence>
<dbReference type="EMBL" id="RKHJ01000001">
    <property type="protein sequence ID" value="ROR66257.1"/>
    <property type="molecule type" value="Genomic_DNA"/>
</dbReference>
<gene>
    <name evidence="17" type="ORF">EDD26_1639</name>
</gene>
<keyword evidence="8" id="KW-0547">Nucleotide-binding</keyword>
<keyword evidence="18" id="KW-1185">Reference proteome</keyword>
<dbReference type="GO" id="GO:0016301">
    <property type="term" value="F:kinase activity"/>
    <property type="evidence" value="ECO:0007669"/>
    <property type="project" value="UniProtKB-KW"/>
</dbReference>
<dbReference type="Proteomes" id="UP000275456">
    <property type="component" value="Unassembled WGS sequence"/>
</dbReference>
<evidence type="ECO:0000256" key="7">
    <source>
        <dbReference type="ARBA" id="ARBA00022679"/>
    </source>
</evidence>
<keyword evidence="12" id="KW-0119">Carbohydrate metabolism</keyword>
<dbReference type="InterPro" id="IPR002575">
    <property type="entry name" value="Aminoglycoside_PTrfase"/>
</dbReference>
<organism evidence="17 18">
    <name type="scientific">Agrococcus jenensis</name>
    <dbReference type="NCBI Taxonomy" id="46353"/>
    <lineage>
        <taxon>Bacteria</taxon>
        <taxon>Bacillati</taxon>
        <taxon>Actinomycetota</taxon>
        <taxon>Actinomycetes</taxon>
        <taxon>Micrococcales</taxon>
        <taxon>Microbacteriaceae</taxon>
        <taxon>Agrococcus</taxon>
    </lineage>
</organism>
<name>A0A3N2AT82_9MICO</name>
<evidence type="ECO:0000259" key="16">
    <source>
        <dbReference type="Pfam" id="PF18085"/>
    </source>
</evidence>
<dbReference type="InterPro" id="IPR040999">
    <property type="entry name" value="Mak_N_cap"/>
</dbReference>
<evidence type="ECO:0000259" key="15">
    <source>
        <dbReference type="Pfam" id="PF01636"/>
    </source>
</evidence>
<comment type="caution">
    <text evidence="17">The sequence shown here is derived from an EMBL/GenBank/DDBJ whole genome shotgun (WGS) entry which is preliminary data.</text>
</comment>
<dbReference type="Gene3D" id="3.90.1200.10">
    <property type="match status" value="1"/>
</dbReference>
<evidence type="ECO:0000313" key="18">
    <source>
        <dbReference type="Proteomes" id="UP000275456"/>
    </source>
</evidence>
<dbReference type="AlphaFoldDB" id="A0A3N2AT82"/>
<sequence>MMATMSDPTPTDAPSLTDASVLTAIAAWMPTTRWYPLKGQEVDIALETSYDLGDAEILLLRAGDTLLQVPVAWRDEPGSSPIAQLDGRWLVDACSDADAVQALLDVATGRRSVNGLDGDATADPAPAGEIRVITGEQSNTSIIGGDGTWIAKVFRVVSPGDNPDVVVTGALTRAGCDRIPHLLASVTAGWPAGDAFVTGHLLAVSEFVAGGQDAWELFRQHALATLRGEQPGDAPDARALGEAVATVHRDLAAAMGTASASEADTLRFITGLEQRMAWARQEAAGVLGELHDELQAAADRLREVRRLGELQQIHGDLHLGQVLRGANGGWVLLDFEGEPLRPMHERMVREPRLRDVVGMLRSFDYAAGSALQELPDADGAAAGDWVWQRRAEFLAGYAEAAGPVDESDPVFTALLLDKALYEVVYEVRNRPSWVAVPLEAVRALVTAPPSPPPLVE</sequence>
<dbReference type="Pfam" id="PF18085">
    <property type="entry name" value="Mak_N_cap"/>
    <property type="match status" value="1"/>
</dbReference>
<evidence type="ECO:0000256" key="4">
    <source>
        <dbReference type="ARBA" id="ARBA00011962"/>
    </source>
</evidence>
<evidence type="ECO:0000256" key="1">
    <source>
        <dbReference type="ARBA" id="ARBA00004964"/>
    </source>
</evidence>
<evidence type="ECO:0000256" key="12">
    <source>
        <dbReference type="ARBA" id="ARBA00023277"/>
    </source>
</evidence>
<evidence type="ECO:0000256" key="8">
    <source>
        <dbReference type="ARBA" id="ARBA00022741"/>
    </source>
</evidence>
<comment type="subunit">
    <text evidence="3">Monomer.</text>
</comment>
<evidence type="ECO:0000256" key="13">
    <source>
        <dbReference type="ARBA" id="ARBA00031251"/>
    </source>
</evidence>
<proteinExistence type="inferred from homology"/>
<dbReference type="SUPFAM" id="SSF56112">
    <property type="entry name" value="Protein kinase-like (PK-like)"/>
    <property type="match status" value="1"/>
</dbReference>
<accession>A0A3N2AT82</accession>
<evidence type="ECO:0000256" key="14">
    <source>
        <dbReference type="ARBA" id="ARBA00049067"/>
    </source>
</evidence>
<evidence type="ECO:0000256" key="10">
    <source>
        <dbReference type="ARBA" id="ARBA00022840"/>
    </source>
</evidence>
<dbReference type="GO" id="GO:0005524">
    <property type="term" value="F:ATP binding"/>
    <property type="evidence" value="ECO:0007669"/>
    <property type="project" value="UniProtKB-KW"/>
</dbReference>
<evidence type="ECO:0000256" key="5">
    <source>
        <dbReference type="ARBA" id="ARBA00013882"/>
    </source>
</evidence>
<evidence type="ECO:0000256" key="2">
    <source>
        <dbReference type="ARBA" id="ARBA00006219"/>
    </source>
</evidence>
<keyword evidence="7" id="KW-0808">Transferase</keyword>
<keyword evidence="10" id="KW-0067">ATP-binding</keyword>
<dbReference type="EC" id="2.7.1.175" evidence="4"/>
<keyword evidence="6" id="KW-0321">Glycogen metabolism</keyword>
<keyword evidence="11" id="KW-0320">Glycogen biosynthesis</keyword>
<protein>
    <recommendedName>
        <fullName evidence="5">Maltokinase</fullName>
        <ecNumber evidence="4">2.7.1.175</ecNumber>
    </recommendedName>
    <alternativeName>
        <fullName evidence="13">Maltose-1-phosphate synthase</fullName>
    </alternativeName>
</protein>
<evidence type="ECO:0000256" key="3">
    <source>
        <dbReference type="ARBA" id="ARBA00011245"/>
    </source>
</evidence>
<feature type="domain" description="Maltokinase N-terminal cap" evidence="16">
    <location>
        <begin position="28"/>
        <end position="96"/>
    </location>
</feature>
<dbReference type="GO" id="GO:0005978">
    <property type="term" value="P:glycogen biosynthetic process"/>
    <property type="evidence" value="ECO:0007669"/>
    <property type="project" value="UniProtKB-UniPathway"/>
</dbReference>
<comment type="similarity">
    <text evidence="2">Belongs to the aminoglycoside phosphotransferase family.</text>
</comment>
<keyword evidence="9" id="KW-0418">Kinase</keyword>
<comment type="catalytic activity">
    <reaction evidence="14">
        <text>D-maltose + ATP = alpha-maltose 1-phosphate + ADP + H(+)</text>
        <dbReference type="Rhea" id="RHEA:31915"/>
        <dbReference type="ChEBI" id="CHEBI:15378"/>
        <dbReference type="ChEBI" id="CHEBI:17306"/>
        <dbReference type="ChEBI" id="CHEBI:30616"/>
        <dbReference type="ChEBI" id="CHEBI:63576"/>
        <dbReference type="ChEBI" id="CHEBI:456216"/>
        <dbReference type="EC" id="2.7.1.175"/>
    </reaction>
</comment>
<feature type="domain" description="Aminoglycoside phosphotransferase" evidence="15">
    <location>
        <begin position="198"/>
        <end position="393"/>
    </location>
</feature>
<evidence type="ECO:0000313" key="17">
    <source>
        <dbReference type="EMBL" id="ROR66257.1"/>
    </source>
</evidence>
<dbReference type="Pfam" id="PF01636">
    <property type="entry name" value="APH"/>
    <property type="match status" value="1"/>
</dbReference>
<evidence type="ECO:0000256" key="9">
    <source>
        <dbReference type="ARBA" id="ARBA00022777"/>
    </source>
</evidence>